<gene>
    <name evidence="11" type="ORF">QYM36_015805</name>
</gene>
<dbReference type="PANTHER" id="PTHR11733:SF224">
    <property type="entry name" value="NEPRILYSIN-2"/>
    <property type="match status" value="1"/>
</dbReference>
<evidence type="ECO:0000256" key="3">
    <source>
        <dbReference type="ARBA" id="ARBA00022670"/>
    </source>
</evidence>
<sequence>MPTNPVLESQLTLASTRENERKQWWKPVTSTEKFLSLFATAAVCVVIALAISLAAVLANSTNSPQFIDADVAKEEALISELPSPRSARFHQMKGREIQIDNADNEVCKTPGCTLAAAELLMNVDESVDPCDDFYKFACGNFEKRTTIPDDRSAVTTFSILSDKLLVQLRQILQEKPSDNEPKPFTLVKNLYKSCMNKNLIEERGLEPMKAIIKELGGWPVLEGDSWDESSFVWYESVYQYRKVGYSVDYFIDFSVTTDLKNSTWRVIDLDQPGLGMPGREYLLKGLEDKVVQAYLNYQIGLATLLGADPQRAKEELTDSVEFEIKLANITMPREERRNASKLYNPMTIRELSEMIPQVPWLDYMNKILEPLHVLTEDERIIVDVPNFFKQLVVLLEQTPARTLANYHLWRATAATVSYMPETARSLQLKYSTVLTGTTERRPRWEECTEGASSSLANAMGSLYVRKFFQEDAKAAAVEMVNDIKETFFEILDTIDWMDEETRLRAKKKAETITTHIAYPEELMQNQKLIDLYKGLELSSDEYLDNALNLTRFGTNYAFGKLREPVNKTDWISHGRPAIVNAFYSSIENSIQFPAGILQGAFFGKNRPTYLNYGAIGWVIGHEITHGFDDQGRTFGPDGNLQDWWEPSTKDNYLERAQCMIQQYGNFSFPELNMNVNGKNTQGENIADNGGIKEAYRAYERWSRRQNPDSNGWDIEKSLPGFSKYNTKQLFWIGAANVWCSKSRPESLKLRILTGAHSPAPFRVRGPFANLPEFSNDFNCPLGSPMNPEKKCAVW</sequence>
<dbReference type="PRINTS" id="PR00786">
    <property type="entry name" value="NEPRILYSIN"/>
</dbReference>
<evidence type="ECO:0000259" key="10">
    <source>
        <dbReference type="Pfam" id="PF05649"/>
    </source>
</evidence>
<feature type="domain" description="Peptidase M13 C-terminal" evidence="9">
    <location>
        <begin position="580"/>
        <end position="793"/>
    </location>
</feature>
<dbReference type="Gene3D" id="3.40.390.10">
    <property type="entry name" value="Collagenase (Catalytic Domain)"/>
    <property type="match status" value="1"/>
</dbReference>
<protein>
    <submittedName>
        <fullName evidence="11">Uncharacterized protein</fullName>
    </submittedName>
</protein>
<keyword evidence="8" id="KW-1133">Transmembrane helix</keyword>
<keyword evidence="3" id="KW-0645">Protease</keyword>
<name>A0AA88L2N9_ARTSF</name>
<dbReference type="EMBL" id="JAVRJZ010000020">
    <property type="protein sequence ID" value="KAK2705540.1"/>
    <property type="molecule type" value="Genomic_DNA"/>
</dbReference>
<dbReference type="AlphaFoldDB" id="A0AA88L2N9"/>
<dbReference type="InterPro" id="IPR024079">
    <property type="entry name" value="MetalloPept_cat_dom_sf"/>
</dbReference>
<comment type="cofactor">
    <cofactor evidence="1">
        <name>Zn(2+)</name>
        <dbReference type="ChEBI" id="CHEBI:29105"/>
    </cofactor>
</comment>
<dbReference type="Proteomes" id="UP001187531">
    <property type="component" value="Unassembled WGS sequence"/>
</dbReference>
<keyword evidence="8" id="KW-0812">Transmembrane</keyword>
<dbReference type="InterPro" id="IPR018497">
    <property type="entry name" value="Peptidase_M13_C"/>
</dbReference>
<feature type="domain" description="Peptidase M13 N-terminal" evidence="10">
    <location>
        <begin position="129"/>
        <end position="519"/>
    </location>
</feature>
<keyword evidence="4" id="KW-0479">Metal-binding</keyword>
<comment type="similarity">
    <text evidence="2">Belongs to the peptidase M13 family.</text>
</comment>
<dbReference type="GO" id="GO:0016485">
    <property type="term" value="P:protein processing"/>
    <property type="evidence" value="ECO:0007669"/>
    <property type="project" value="TreeGrafter"/>
</dbReference>
<evidence type="ECO:0000256" key="6">
    <source>
        <dbReference type="ARBA" id="ARBA00022833"/>
    </source>
</evidence>
<organism evidence="11 12">
    <name type="scientific">Artemia franciscana</name>
    <name type="common">Brine shrimp</name>
    <name type="synonym">Artemia sanfranciscana</name>
    <dbReference type="NCBI Taxonomy" id="6661"/>
    <lineage>
        <taxon>Eukaryota</taxon>
        <taxon>Metazoa</taxon>
        <taxon>Ecdysozoa</taxon>
        <taxon>Arthropoda</taxon>
        <taxon>Crustacea</taxon>
        <taxon>Branchiopoda</taxon>
        <taxon>Anostraca</taxon>
        <taxon>Artemiidae</taxon>
        <taxon>Artemia</taxon>
    </lineage>
</organism>
<evidence type="ECO:0000256" key="8">
    <source>
        <dbReference type="SAM" id="Phobius"/>
    </source>
</evidence>
<dbReference type="InterPro" id="IPR000718">
    <property type="entry name" value="Peptidase_M13"/>
</dbReference>
<evidence type="ECO:0000256" key="1">
    <source>
        <dbReference type="ARBA" id="ARBA00001947"/>
    </source>
</evidence>
<keyword evidence="5" id="KW-0378">Hydrolase</keyword>
<reference evidence="11" key="1">
    <citation type="submission" date="2023-07" db="EMBL/GenBank/DDBJ databases">
        <title>Chromosome-level genome assembly of Artemia franciscana.</title>
        <authorList>
            <person name="Jo E."/>
        </authorList>
    </citation>
    <scope>NUCLEOTIDE SEQUENCE</scope>
    <source>
        <tissue evidence="11">Whole body</tissue>
    </source>
</reference>
<dbReference type="PANTHER" id="PTHR11733">
    <property type="entry name" value="ZINC METALLOPROTEASE FAMILY M13 NEPRILYSIN-RELATED"/>
    <property type="match status" value="1"/>
</dbReference>
<feature type="transmembrane region" description="Helical" evidence="8">
    <location>
        <begin position="34"/>
        <end position="58"/>
    </location>
</feature>
<evidence type="ECO:0000313" key="12">
    <source>
        <dbReference type="Proteomes" id="UP001187531"/>
    </source>
</evidence>
<dbReference type="InterPro" id="IPR042089">
    <property type="entry name" value="Peptidase_M13_dom_2"/>
</dbReference>
<dbReference type="CDD" id="cd08662">
    <property type="entry name" value="M13"/>
    <property type="match status" value="1"/>
</dbReference>
<dbReference type="Pfam" id="PF01431">
    <property type="entry name" value="Peptidase_M13"/>
    <property type="match status" value="1"/>
</dbReference>
<keyword evidence="12" id="KW-1185">Reference proteome</keyword>
<comment type="caution">
    <text evidence="11">The sequence shown here is derived from an EMBL/GenBank/DDBJ whole genome shotgun (WGS) entry which is preliminary data.</text>
</comment>
<evidence type="ECO:0000259" key="9">
    <source>
        <dbReference type="Pfam" id="PF01431"/>
    </source>
</evidence>
<dbReference type="Pfam" id="PF05649">
    <property type="entry name" value="Peptidase_M13_N"/>
    <property type="match status" value="1"/>
</dbReference>
<dbReference type="InterPro" id="IPR008753">
    <property type="entry name" value="Peptidase_M13_N"/>
</dbReference>
<dbReference type="Gene3D" id="1.10.1380.10">
    <property type="entry name" value="Neutral endopeptidase , domain2"/>
    <property type="match status" value="1"/>
</dbReference>
<evidence type="ECO:0000256" key="7">
    <source>
        <dbReference type="ARBA" id="ARBA00023049"/>
    </source>
</evidence>
<dbReference type="SUPFAM" id="SSF55486">
    <property type="entry name" value="Metalloproteases ('zincins'), catalytic domain"/>
    <property type="match status" value="1"/>
</dbReference>
<evidence type="ECO:0000256" key="5">
    <source>
        <dbReference type="ARBA" id="ARBA00022801"/>
    </source>
</evidence>
<keyword evidence="8" id="KW-0472">Membrane</keyword>
<dbReference type="PROSITE" id="PS51885">
    <property type="entry name" value="NEPRILYSIN"/>
    <property type="match status" value="1"/>
</dbReference>
<dbReference type="GO" id="GO:0005886">
    <property type="term" value="C:plasma membrane"/>
    <property type="evidence" value="ECO:0007669"/>
    <property type="project" value="TreeGrafter"/>
</dbReference>
<proteinExistence type="inferred from homology"/>
<keyword evidence="6" id="KW-0862">Zinc</keyword>
<accession>A0AA88L2N9</accession>
<dbReference type="GO" id="GO:0046872">
    <property type="term" value="F:metal ion binding"/>
    <property type="evidence" value="ECO:0007669"/>
    <property type="project" value="UniProtKB-KW"/>
</dbReference>
<dbReference type="GO" id="GO:0004222">
    <property type="term" value="F:metalloendopeptidase activity"/>
    <property type="evidence" value="ECO:0007669"/>
    <property type="project" value="InterPro"/>
</dbReference>
<evidence type="ECO:0000256" key="4">
    <source>
        <dbReference type="ARBA" id="ARBA00022723"/>
    </source>
</evidence>
<evidence type="ECO:0000256" key="2">
    <source>
        <dbReference type="ARBA" id="ARBA00007357"/>
    </source>
</evidence>
<evidence type="ECO:0000313" key="11">
    <source>
        <dbReference type="EMBL" id="KAK2705540.1"/>
    </source>
</evidence>
<keyword evidence="7" id="KW-0482">Metalloprotease</keyword>